<evidence type="ECO:0000259" key="3">
    <source>
        <dbReference type="Pfam" id="PF00501"/>
    </source>
</evidence>
<feature type="domain" description="AMP-binding enzyme C-terminal" evidence="4">
    <location>
        <begin position="450"/>
        <end position="531"/>
    </location>
</feature>
<name>A0A9W8M4H0_9FUNG</name>
<accession>A0A9W8M4H0</accession>
<proteinExistence type="inferred from homology"/>
<dbReference type="PROSITE" id="PS00455">
    <property type="entry name" value="AMP_BINDING"/>
    <property type="match status" value="1"/>
</dbReference>
<evidence type="ECO:0000313" key="6">
    <source>
        <dbReference type="Proteomes" id="UP001140074"/>
    </source>
</evidence>
<comment type="similarity">
    <text evidence="1">Belongs to the ATP-dependent AMP-binding enzyme family.</text>
</comment>
<dbReference type="AlphaFoldDB" id="A0A9W8M4H0"/>
<dbReference type="Gene3D" id="3.40.50.12780">
    <property type="entry name" value="N-terminal domain of ligase-like"/>
    <property type="match status" value="1"/>
</dbReference>
<evidence type="ECO:0000256" key="2">
    <source>
        <dbReference type="ARBA" id="ARBA00022598"/>
    </source>
</evidence>
<dbReference type="Proteomes" id="UP001140074">
    <property type="component" value="Unassembled WGS sequence"/>
</dbReference>
<evidence type="ECO:0000313" key="5">
    <source>
        <dbReference type="EMBL" id="KAJ2863672.1"/>
    </source>
</evidence>
<keyword evidence="2" id="KW-0436">Ligase</keyword>
<dbReference type="GO" id="GO:0016405">
    <property type="term" value="F:CoA-ligase activity"/>
    <property type="evidence" value="ECO:0007669"/>
    <property type="project" value="TreeGrafter"/>
</dbReference>
<sequence>MVYTGIKSSLPDIVVPEQLDLPAFFFSRARQNLAFTDSNGSQAPRPLYIDGDDPSVTLTLSAAEALTSRLASGLYHAAGVRPGHVVAIVMPNSVHYLPITLSVLTLGATCMLANPAYTPRELSHQLSDSQAHIVITVAALHPLVAEAAESDITILLADSDSVNEIPNTRSVFDLLSSRDFPRPDAAHLAPAFIPYSSGTTGLPKGVKLSHNNIIANILQITAVHQTTASRPTSAAVLPMFHSFGLTFLCFVMPISGVTTVVSRKFDMTQFLSLVKQHQITETMLVPPIINALTKLPPKTLTDCLQSLRWVVVGAAPLSSDSIATLESLLPELSVLQGYGLTETSPAVSLNPPSACNATSVGRLLPSMEAKVVDDIGRTLGNAKVGELCFRGPNIMLGYLNNDSATKETIDVDGYLHSGDIGYIDAQQHIYVTDRKKELIKYNGFQVAPAELERIILQHPKGRDCAVKGVFDQQRQTEVPKVYLVLADPDQNDPAAAAQQVVEWVNNQVAYYKQLRGGFVLVNSIPRNASGKILRRLLE</sequence>
<dbReference type="CDD" id="cd05911">
    <property type="entry name" value="Firefly_Luc_like"/>
    <property type="match status" value="1"/>
</dbReference>
<dbReference type="InterPro" id="IPR045851">
    <property type="entry name" value="AMP-bd_C_sf"/>
</dbReference>
<evidence type="ECO:0000256" key="1">
    <source>
        <dbReference type="ARBA" id="ARBA00006432"/>
    </source>
</evidence>
<dbReference type="InterPro" id="IPR025110">
    <property type="entry name" value="AMP-bd_C"/>
</dbReference>
<dbReference type="InterPro" id="IPR020845">
    <property type="entry name" value="AMP-binding_CS"/>
</dbReference>
<dbReference type="EMBL" id="JANBUY010000114">
    <property type="protein sequence ID" value="KAJ2863672.1"/>
    <property type="molecule type" value="Genomic_DNA"/>
</dbReference>
<evidence type="ECO:0000259" key="4">
    <source>
        <dbReference type="Pfam" id="PF13193"/>
    </source>
</evidence>
<evidence type="ECO:0008006" key="7">
    <source>
        <dbReference type="Google" id="ProtNLM"/>
    </source>
</evidence>
<dbReference type="PANTHER" id="PTHR24096:SF149">
    <property type="entry name" value="AMP-BINDING DOMAIN-CONTAINING PROTEIN-RELATED"/>
    <property type="match status" value="1"/>
</dbReference>
<gene>
    <name evidence="5" type="ORF">GGH94_003446</name>
</gene>
<dbReference type="SUPFAM" id="SSF56801">
    <property type="entry name" value="Acetyl-CoA synthetase-like"/>
    <property type="match status" value="1"/>
</dbReference>
<dbReference type="Pfam" id="PF00501">
    <property type="entry name" value="AMP-binding"/>
    <property type="match status" value="1"/>
</dbReference>
<dbReference type="InterPro" id="IPR042099">
    <property type="entry name" value="ANL_N_sf"/>
</dbReference>
<dbReference type="InterPro" id="IPR000873">
    <property type="entry name" value="AMP-dep_synth/lig_dom"/>
</dbReference>
<keyword evidence="6" id="KW-1185">Reference proteome</keyword>
<reference evidence="5" key="1">
    <citation type="submission" date="2022-07" db="EMBL/GenBank/DDBJ databases">
        <title>Phylogenomic reconstructions and comparative analyses of Kickxellomycotina fungi.</title>
        <authorList>
            <person name="Reynolds N.K."/>
            <person name="Stajich J.E."/>
            <person name="Barry K."/>
            <person name="Grigoriev I.V."/>
            <person name="Crous P."/>
            <person name="Smith M.E."/>
        </authorList>
    </citation>
    <scope>NUCLEOTIDE SEQUENCE</scope>
    <source>
        <strain evidence="5">RSA 476</strain>
    </source>
</reference>
<comment type="caution">
    <text evidence="5">The sequence shown here is derived from an EMBL/GenBank/DDBJ whole genome shotgun (WGS) entry which is preliminary data.</text>
</comment>
<organism evidence="5 6">
    <name type="scientific">Coemansia aciculifera</name>
    <dbReference type="NCBI Taxonomy" id="417176"/>
    <lineage>
        <taxon>Eukaryota</taxon>
        <taxon>Fungi</taxon>
        <taxon>Fungi incertae sedis</taxon>
        <taxon>Zoopagomycota</taxon>
        <taxon>Kickxellomycotina</taxon>
        <taxon>Kickxellomycetes</taxon>
        <taxon>Kickxellales</taxon>
        <taxon>Kickxellaceae</taxon>
        <taxon>Coemansia</taxon>
    </lineage>
</organism>
<dbReference type="PANTHER" id="PTHR24096">
    <property type="entry name" value="LONG-CHAIN-FATTY-ACID--COA LIGASE"/>
    <property type="match status" value="1"/>
</dbReference>
<dbReference type="Gene3D" id="3.30.300.30">
    <property type="match status" value="1"/>
</dbReference>
<protein>
    <recommendedName>
        <fullName evidence="7">Acetyl-CoA synthetase-like protein</fullName>
    </recommendedName>
</protein>
<dbReference type="Pfam" id="PF13193">
    <property type="entry name" value="AMP-binding_C"/>
    <property type="match status" value="1"/>
</dbReference>
<feature type="domain" description="AMP-dependent synthetase/ligase" evidence="3">
    <location>
        <begin position="45"/>
        <end position="399"/>
    </location>
</feature>